<evidence type="ECO:0000256" key="2">
    <source>
        <dbReference type="ARBA" id="ARBA00004448"/>
    </source>
</evidence>
<comment type="similarity">
    <text evidence="17">Belongs to the complex I subunit 5 family.</text>
</comment>
<feature type="transmembrane region" description="Helical" evidence="17">
    <location>
        <begin position="128"/>
        <end position="150"/>
    </location>
</feature>
<evidence type="ECO:0000259" key="19">
    <source>
        <dbReference type="Pfam" id="PF00662"/>
    </source>
</evidence>
<dbReference type="GO" id="GO:0003954">
    <property type="term" value="F:NADH dehydrogenase activity"/>
    <property type="evidence" value="ECO:0007669"/>
    <property type="project" value="TreeGrafter"/>
</dbReference>
<proteinExistence type="inferred from homology"/>
<dbReference type="InterPro" id="IPR003945">
    <property type="entry name" value="NU5C-like"/>
</dbReference>
<evidence type="ECO:0000256" key="17">
    <source>
        <dbReference type="RuleBase" id="RU003404"/>
    </source>
</evidence>
<dbReference type="GO" id="GO:0005743">
    <property type="term" value="C:mitochondrial inner membrane"/>
    <property type="evidence" value="ECO:0007669"/>
    <property type="project" value="UniProtKB-SubCell"/>
</dbReference>
<feature type="transmembrane region" description="Helical" evidence="17">
    <location>
        <begin position="40"/>
        <end position="62"/>
    </location>
</feature>
<feature type="transmembrane region" description="Helical" evidence="17">
    <location>
        <begin position="278"/>
        <end position="300"/>
    </location>
</feature>
<evidence type="ECO:0000256" key="6">
    <source>
        <dbReference type="ARBA" id="ARBA00022660"/>
    </source>
</evidence>
<feature type="transmembrane region" description="Helical" evidence="17">
    <location>
        <begin position="404"/>
        <end position="427"/>
    </location>
</feature>
<evidence type="ECO:0000256" key="7">
    <source>
        <dbReference type="ARBA" id="ARBA00022692"/>
    </source>
</evidence>
<dbReference type="PANTHER" id="PTHR42829">
    <property type="entry name" value="NADH-UBIQUINONE OXIDOREDUCTASE CHAIN 5"/>
    <property type="match status" value="1"/>
</dbReference>
<dbReference type="EC" id="7.1.1.2" evidence="3 17"/>
<feature type="transmembrane region" description="Helical" evidence="17">
    <location>
        <begin position="321"/>
        <end position="340"/>
    </location>
</feature>
<evidence type="ECO:0000256" key="13">
    <source>
        <dbReference type="ARBA" id="ARBA00023075"/>
    </source>
</evidence>
<keyword evidence="12 17" id="KW-0520">NAD</keyword>
<dbReference type="Pfam" id="PF06455">
    <property type="entry name" value="NADH5_C"/>
    <property type="match status" value="1"/>
</dbReference>
<evidence type="ECO:0000256" key="9">
    <source>
        <dbReference type="ARBA" id="ARBA00022967"/>
    </source>
</evidence>
<keyword evidence="7 17" id="KW-0812">Transmembrane</keyword>
<feature type="transmembrane region" description="Helical" evidence="17">
    <location>
        <begin position="74"/>
        <end position="91"/>
    </location>
</feature>
<evidence type="ECO:0000256" key="14">
    <source>
        <dbReference type="ARBA" id="ARBA00023128"/>
    </source>
</evidence>
<sequence length="558" mass="64725">MMTSSLMMYSSMYLYSNNMQIMIEWSIFKMNSLNFEFIILLDWISMLFSSIVLLISSMIMIYSSIYMNSSNYNFKFIMLLITFILSMILMINSPNIMSIILGWDGLGLSSFCLIIFYQNWQSYNSGMITIITNRIGDVAIIISMSLSLSYGSGNTFLSNFMNNHMILFIMLAAMTKSAQFPFSSWLPAAMAAPTPVSALVHSSTLVTAGIYLMIRYNMYIYTNNLSTKMLLLLASLTMLMSSMSAIFEFDMKKIIALSTLSQLGLMMSMLMLNLKYLALYHLLTHALFKSLLFMCSGIIIHNSFNNQDIRLLSMMNYSNPFISSALMISFMSLSGFPFMSGYYSKDLIMETMLMSSTNKISLMMLFMASIFTVMYSIRVCYYCINSKIYNSYIPPITNMSENLIMNLSIMPLTLLSIISGSMMNWMFFSNYTPSIILPINLKTLMIFISLSGIILFMYMKMMKLMKMKFLTHMFKSLWFLNNFNKNLHPYTLHYSEKFYENLEKGWLEHLISKNLLNLIKMLKSYYINKINTMNMLKFSMILIIMFIMPFLFMMIFYL</sequence>
<dbReference type="PRINTS" id="PR01434">
    <property type="entry name" value="NADHDHGNASE5"/>
</dbReference>
<organism evidence="21">
    <name type="scientific">Ampulex compressa</name>
    <name type="common">Emerald cockroach wasp</name>
    <dbReference type="NCBI Taxonomy" id="860918"/>
    <lineage>
        <taxon>Eukaryota</taxon>
        <taxon>Metazoa</taxon>
        <taxon>Ecdysozoa</taxon>
        <taxon>Arthropoda</taxon>
        <taxon>Hexapoda</taxon>
        <taxon>Insecta</taxon>
        <taxon>Pterygota</taxon>
        <taxon>Neoptera</taxon>
        <taxon>Endopterygota</taxon>
        <taxon>Hymenoptera</taxon>
        <taxon>Apocrita</taxon>
        <taxon>Aculeata</taxon>
        <taxon>Apoidea</taxon>
        <taxon>Ampulicidae</taxon>
        <taxon>Ampulicini</taxon>
        <taxon>Ampulex</taxon>
    </lineage>
</organism>
<geneLocation type="mitochondrion" evidence="21"/>
<feature type="transmembrane region" description="Helical" evidence="17">
    <location>
        <begin position="439"/>
        <end position="459"/>
    </location>
</feature>
<dbReference type="InterPro" id="IPR010934">
    <property type="entry name" value="NADH_DH_su5_C"/>
</dbReference>
<gene>
    <name evidence="21" type="primary">nad5</name>
</gene>
<comment type="function">
    <text evidence="17">Core subunit of the mitochondrial membrane respiratory chain NADH dehydrogenase (Complex I) which catalyzes electron transfer from NADH through the respiratory chain, using ubiquinone as an electron acceptor. Essential for the catalytic activity and assembly of complex I.</text>
</comment>
<evidence type="ECO:0000259" key="18">
    <source>
        <dbReference type="Pfam" id="PF00361"/>
    </source>
</evidence>
<keyword evidence="8" id="KW-0999">Mitochondrion inner membrane</keyword>
<dbReference type="EMBL" id="KX494110">
    <property type="protein sequence ID" value="ARX96686.1"/>
    <property type="molecule type" value="Genomic_DNA"/>
</dbReference>
<feature type="transmembrane region" description="Helical" evidence="17">
    <location>
        <begin position="538"/>
        <end position="557"/>
    </location>
</feature>
<evidence type="ECO:0000256" key="8">
    <source>
        <dbReference type="ARBA" id="ARBA00022792"/>
    </source>
</evidence>
<evidence type="ECO:0000256" key="4">
    <source>
        <dbReference type="ARBA" id="ARBA00021096"/>
    </source>
</evidence>
<keyword evidence="5 17" id="KW-0813">Transport</keyword>
<comment type="subcellular location">
    <subcellularLocation>
        <location evidence="2">Mitochondrion inner membrane</location>
        <topology evidence="2">Multi-pass membrane protein</topology>
    </subcellularLocation>
</comment>
<dbReference type="AlphaFoldDB" id="A0A343DRL2"/>
<keyword evidence="6" id="KW-0679">Respiratory chain</keyword>
<comment type="function">
    <text evidence="1">Core subunit of the mitochondrial membrane respiratory chain NADH dehydrogenase (Complex I) that is believed to belong to the minimal assembly required for catalysis. Complex I functions in the transfer of electrons from NADH to the respiratory chain. The immediate electron acceptor for the enzyme is believed to be ubiquinone.</text>
</comment>
<evidence type="ECO:0000313" key="21">
    <source>
        <dbReference type="EMBL" id="ARX96686.1"/>
    </source>
</evidence>
<evidence type="ECO:0000256" key="12">
    <source>
        <dbReference type="ARBA" id="ARBA00023027"/>
    </source>
</evidence>
<dbReference type="InterPro" id="IPR001516">
    <property type="entry name" value="Proton_antipo_N"/>
</dbReference>
<evidence type="ECO:0000256" key="15">
    <source>
        <dbReference type="ARBA" id="ARBA00023136"/>
    </source>
</evidence>
<keyword evidence="11 17" id="KW-1133">Transmembrane helix</keyword>
<keyword evidence="14 17" id="KW-0496">Mitochondrion</keyword>
<evidence type="ECO:0000259" key="20">
    <source>
        <dbReference type="Pfam" id="PF06455"/>
    </source>
</evidence>
<protein>
    <recommendedName>
        <fullName evidence="4 17">NADH-ubiquinone oxidoreductase chain 5</fullName>
        <ecNumber evidence="3 17">7.1.1.2</ecNumber>
    </recommendedName>
</protein>
<feature type="transmembrane region" description="Helical" evidence="17">
    <location>
        <begin position="360"/>
        <end position="384"/>
    </location>
</feature>
<dbReference type="InterPro" id="IPR001750">
    <property type="entry name" value="ND/Mrp_TM"/>
</dbReference>
<reference evidence="21" key="1">
    <citation type="journal article" date="2018" name="Mol. Phylogenet. Evol.">
        <title>Gene arrangement and sequence of mitochondrial genomes yield insights into the phylogeny and evolution of bees and sphecid wasps (Hymenoptera: Apoidea).</title>
        <authorList>
            <person name="Zheng B.Y."/>
            <person name="Cao L.J."/>
            <person name="Tang P."/>
            <person name="van Achterberg K."/>
            <person name="Hoffmann A.A."/>
            <person name="Chen H.Y."/>
            <person name="Chen X.X."/>
            <person name="Wei S.J."/>
        </authorList>
    </citation>
    <scope>NUCLEOTIDE SEQUENCE</scope>
</reference>
<keyword evidence="13 17" id="KW-0830">Ubiquinone</keyword>
<dbReference type="GO" id="GO:0008137">
    <property type="term" value="F:NADH dehydrogenase (ubiquinone) activity"/>
    <property type="evidence" value="ECO:0007669"/>
    <property type="project" value="UniProtKB-EC"/>
</dbReference>
<dbReference type="GO" id="GO:0042773">
    <property type="term" value="P:ATP synthesis coupled electron transport"/>
    <property type="evidence" value="ECO:0007669"/>
    <property type="project" value="InterPro"/>
</dbReference>
<feature type="domain" description="NADH-Ubiquinone oxidoreductase (complex I) chain 5 N-terminal" evidence="19">
    <location>
        <begin position="28"/>
        <end position="70"/>
    </location>
</feature>
<dbReference type="GO" id="GO:0015990">
    <property type="term" value="P:electron transport coupled proton transport"/>
    <property type="evidence" value="ECO:0007669"/>
    <property type="project" value="TreeGrafter"/>
</dbReference>
<evidence type="ECO:0000256" key="5">
    <source>
        <dbReference type="ARBA" id="ARBA00022448"/>
    </source>
</evidence>
<dbReference type="PANTHER" id="PTHR42829:SF2">
    <property type="entry name" value="NADH-UBIQUINONE OXIDOREDUCTASE CHAIN 5"/>
    <property type="match status" value="1"/>
</dbReference>
<feature type="domain" description="NADH dehydrogenase subunit 5 C-terminal" evidence="20">
    <location>
        <begin position="375"/>
        <end position="554"/>
    </location>
</feature>
<comment type="catalytic activity">
    <reaction evidence="16 17">
        <text>a ubiquinone + NADH + 5 H(+)(in) = a ubiquinol + NAD(+) + 4 H(+)(out)</text>
        <dbReference type="Rhea" id="RHEA:29091"/>
        <dbReference type="Rhea" id="RHEA-COMP:9565"/>
        <dbReference type="Rhea" id="RHEA-COMP:9566"/>
        <dbReference type="ChEBI" id="CHEBI:15378"/>
        <dbReference type="ChEBI" id="CHEBI:16389"/>
        <dbReference type="ChEBI" id="CHEBI:17976"/>
        <dbReference type="ChEBI" id="CHEBI:57540"/>
        <dbReference type="ChEBI" id="CHEBI:57945"/>
        <dbReference type="EC" id="7.1.1.2"/>
    </reaction>
</comment>
<dbReference type="Pfam" id="PF00361">
    <property type="entry name" value="Proton_antipo_M"/>
    <property type="match status" value="1"/>
</dbReference>
<evidence type="ECO:0000256" key="16">
    <source>
        <dbReference type="ARBA" id="ARBA00049551"/>
    </source>
</evidence>
<accession>A0A343DRL2</accession>
<feature type="transmembrane region" description="Helical" evidence="17">
    <location>
        <begin position="196"/>
        <end position="214"/>
    </location>
</feature>
<feature type="domain" description="NADH:quinone oxidoreductase/Mrp antiporter transmembrane" evidence="18">
    <location>
        <begin position="93"/>
        <end position="370"/>
    </location>
</feature>
<feature type="transmembrane region" description="Helical" evidence="17">
    <location>
        <begin position="229"/>
        <end position="247"/>
    </location>
</feature>
<feature type="transmembrane region" description="Helical" evidence="17">
    <location>
        <begin position="97"/>
        <end position="116"/>
    </location>
</feature>
<name>A0A343DRL2_AMPCP</name>
<evidence type="ECO:0000256" key="3">
    <source>
        <dbReference type="ARBA" id="ARBA00012944"/>
    </source>
</evidence>
<dbReference type="Pfam" id="PF00662">
    <property type="entry name" value="Proton_antipo_N"/>
    <property type="match status" value="1"/>
</dbReference>
<keyword evidence="10" id="KW-0249">Electron transport</keyword>
<evidence type="ECO:0000256" key="10">
    <source>
        <dbReference type="ARBA" id="ARBA00022982"/>
    </source>
</evidence>
<keyword evidence="15 17" id="KW-0472">Membrane</keyword>
<keyword evidence="9" id="KW-1278">Translocase</keyword>
<evidence type="ECO:0000256" key="1">
    <source>
        <dbReference type="ARBA" id="ARBA00003257"/>
    </source>
</evidence>
<evidence type="ECO:0000256" key="11">
    <source>
        <dbReference type="ARBA" id="ARBA00022989"/>
    </source>
</evidence>